<accession>A0A5C4R6G0</accession>
<keyword evidence="3 6" id="KW-0812">Transmembrane</keyword>
<feature type="non-terminal residue" evidence="8">
    <location>
        <position position="236"/>
    </location>
</feature>
<dbReference type="Proteomes" id="UP000304880">
    <property type="component" value="Unassembled WGS sequence"/>
</dbReference>
<name>A0A5C4R6G0_9RHOB</name>
<reference evidence="8 9" key="1">
    <citation type="submission" date="2019-06" db="EMBL/GenBank/DDBJ databases">
        <authorList>
            <person name="Li J."/>
        </authorList>
    </citation>
    <scope>NUCLEOTIDE SEQUENCE [LARGE SCALE GENOMIC DNA]</scope>
    <source>
        <strain evidence="8 9">CGMCC 1.8012</strain>
    </source>
</reference>
<comment type="caution">
    <text evidence="8">The sequence shown here is derived from an EMBL/GenBank/DDBJ whole genome shotgun (WGS) entry which is preliminary data.</text>
</comment>
<evidence type="ECO:0000256" key="2">
    <source>
        <dbReference type="ARBA" id="ARBA00022475"/>
    </source>
</evidence>
<evidence type="ECO:0000256" key="4">
    <source>
        <dbReference type="ARBA" id="ARBA00022989"/>
    </source>
</evidence>
<dbReference type="EMBL" id="VDDC01000016">
    <property type="protein sequence ID" value="TNH39284.1"/>
    <property type="molecule type" value="Genomic_DNA"/>
</dbReference>
<keyword evidence="5 6" id="KW-0472">Membrane</keyword>
<evidence type="ECO:0000313" key="8">
    <source>
        <dbReference type="EMBL" id="TNH39284.1"/>
    </source>
</evidence>
<dbReference type="RefSeq" id="WP_176695098.1">
    <property type="nucleotide sequence ID" value="NZ_VDDC01000016.1"/>
</dbReference>
<evidence type="ECO:0000256" key="1">
    <source>
        <dbReference type="ARBA" id="ARBA00004651"/>
    </source>
</evidence>
<sequence>MASWQAKHRDPLFDQSTQAALERRGKEAIGAGLIVLGILITMMLGSWSPDDPSFGSATDAPAQNMLGGIGAMIASALIMIAGMGAWMLVVAAWVWGLRMMLHKGEERLMRGIFTPIAVALVSIYASTLIPGPEWQQNYGLGGHFGDMVMGAMLNLLPMKAQLGIRLAALLVAVAVVAAAAFVLGFDRTEVAALWLRFRQGLATALQGTVLAGSAAAGAAQRLRQPRAEGAAPRKAA</sequence>
<evidence type="ECO:0000256" key="6">
    <source>
        <dbReference type="SAM" id="Phobius"/>
    </source>
</evidence>
<keyword evidence="4 6" id="KW-1133">Transmembrane helix</keyword>
<gene>
    <name evidence="8" type="ORF">FHD67_10120</name>
</gene>
<keyword evidence="9" id="KW-1185">Reference proteome</keyword>
<feature type="transmembrane region" description="Helical" evidence="6">
    <location>
        <begin position="28"/>
        <end position="48"/>
    </location>
</feature>
<feature type="transmembrane region" description="Helical" evidence="6">
    <location>
        <begin position="108"/>
        <end position="126"/>
    </location>
</feature>
<organism evidence="8 9">
    <name type="scientific">Paracoccus haeundaensis</name>
    <dbReference type="NCBI Taxonomy" id="225362"/>
    <lineage>
        <taxon>Bacteria</taxon>
        <taxon>Pseudomonadati</taxon>
        <taxon>Pseudomonadota</taxon>
        <taxon>Alphaproteobacteria</taxon>
        <taxon>Rhodobacterales</taxon>
        <taxon>Paracoccaceae</taxon>
        <taxon>Paracoccus</taxon>
    </lineage>
</organism>
<evidence type="ECO:0000256" key="5">
    <source>
        <dbReference type="ARBA" id="ARBA00023136"/>
    </source>
</evidence>
<protein>
    <submittedName>
        <fullName evidence="8">DNA translocase FtsK</fullName>
    </submittedName>
</protein>
<feature type="transmembrane region" description="Helical" evidence="6">
    <location>
        <begin position="68"/>
        <end position="96"/>
    </location>
</feature>
<proteinExistence type="predicted"/>
<comment type="subcellular location">
    <subcellularLocation>
        <location evidence="1">Cell membrane</location>
        <topology evidence="1">Multi-pass membrane protein</topology>
    </subcellularLocation>
</comment>
<evidence type="ECO:0000313" key="9">
    <source>
        <dbReference type="Proteomes" id="UP000304880"/>
    </source>
</evidence>
<keyword evidence="2" id="KW-1003">Cell membrane</keyword>
<evidence type="ECO:0000259" key="7">
    <source>
        <dbReference type="Pfam" id="PF13491"/>
    </source>
</evidence>
<feature type="transmembrane region" description="Helical" evidence="6">
    <location>
        <begin position="163"/>
        <end position="185"/>
    </location>
</feature>
<dbReference type="Pfam" id="PF13491">
    <property type="entry name" value="FtsK_4TM"/>
    <property type="match status" value="1"/>
</dbReference>
<dbReference type="InterPro" id="IPR025199">
    <property type="entry name" value="FtsK_4TM"/>
</dbReference>
<dbReference type="AlphaFoldDB" id="A0A5C4R6G0"/>
<dbReference type="GO" id="GO:0005886">
    <property type="term" value="C:plasma membrane"/>
    <property type="evidence" value="ECO:0007669"/>
    <property type="project" value="UniProtKB-SubCell"/>
</dbReference>
<feature type="domain" description="DNA translocase FtsK 4TM region" evidence="7">
    <location>
        <begin position="22"/>
        <end position="187"/>
    </location>
</feature>
<evidence type="ECO:0000256" key="3">
    <source>
        <dbReference type="ARBA" id="ARBA00022692"/>
    </source>
</evidence>